<dbReference type="Pfam" id="PF00561">
    <property type="entry name" value="Abhydrolase_1"/>
    <property type="match status" value="1"/>
</dbReference>
<dbReference type="PANTHER" id="PTHR42886">
    <property type="entry name" value="RE40534P-RELATED"/>
    <property type="match status" value="1"/>
</dbReference>
<feature type="domain" description="AB hydrolase-1" evidence="1">
    <location>
        <begin position="87"/>
        <end position="392"/>
    </location>
</feature>
<reference evidence="3" key="1">
    <citation type="journal article" date="2012" name="G3 (Bethesda)">
        <title>Pichia sorbitophila, an interspecies yeast hybrid reveals early steps of genome resolution following polyploidization.</title>
        <authorList>
            <person name="Leh Louis V."/>
            <person name="Despons L."/>
            <person name="Friedrich A."/>
            <person name="Martin T."/>
            <person name="Durrens P."/>
            <person name="Casaregola S."/>
            <person name="Neuveglise C."/>
            <person name="Fairhead C."/>
            <person name="Marck C."/>
            <person name="Cruz J.A."/>
            <person name="Straub M.L."/>
            <person name="Kugler V."/>
            <person name="Sacerdot C."/>
            <person name="Uzunov Z."/>
            <person name="Thierry A."/>
            <person name="Weiss S."/>
            <person name="Bleykasten C."/>
            <person name="De Montigny J."/>
            <person name="Jacques N."/>
            <person name="Jung P."/>
            <person name="Lemaire M."/>
            <person name="Mallet S."/>
            <person name="Morel G."/>
            <person name="Richard G.F."/>
            <person name="Sarkar A."/>
            <person name="Savel G."/>
            <person name="Schacherer J."/>
            <person name="Seret M.L."/>
            <person name="Talla E."/>
            <person name="Samson G."/>
            <person name="Jubin C."/>
            <person name="Poulain J."/>
            <person name="Vacherie B."/>
            <person name="Barbe V."/>
            <person name="Pelletier E."/>
            <person name="Sherman D.J."/>
            <person name="Westhof E."/>
            <person name="Weissenbach J."/>
            <person name="Baret P.V."/>
            <person name="Wincker P."/>
            <person name="Gaillardin C."/>
            <person name="Dujon B."/>
            <person name="Souciet J.L."/>
        </authorList>
    </citation>
    <scope>NUCLEOTIDE SEQUENCE [LARGE SCALE GENOMIC DNA]</scope>
    <source>
        <strain evidence="3">CBS 270.75 / DBVPG 7215 / KCTC 17166 / NRRL Y-17582</strain>
    </source>
</reference>
<dbReference type="GeneID" id="11472506"/>
<dbReference type="OrthoDB" id="7457040at2759"/>
<dbReference type="HOGENOM" id="CLU_017361_1_1_1"/>
<organism evidence="2 3">
    <name type="scientific">Eremothecium cymbalariae (strain CBS 270.75 / DBVPG 7215 / KCTC 17166 / NRRL Y-17582)</name>
    <name type="common">Yeast</name>
    <dbReference type="NCBI Taxonomy" id="931890"/>
    <lineage>
        <taxon>Eukaryota</taxon>
        <taxon>Fungi</taxon>
        <taxon>Dikarya</taxon>
        <taxon>Ascomycota</taxon>
        <taxon>Saccharomycotina</taxon>
        <taxon>Saccharomycetes</taxon>
        <taxon>Saccharomycetales</taxon>
        <taxon>Saccharomycetaceae</taxon>
        <taxon>Eremothecium</taxon>
    </lineage>
</organism>
<dbReference type="GO" id="GO:0006654">
    <property type="term" value="P:phosphatidic acid biosynthetic process"/>
    <property type="evidence" value="ECO:0007669"/>
    <property type="project" value="TreeGrafter"/>
</dbReference>
<dbReference type="InterPro" id="IPR029058">
    <property type="entry name" value="AB_hydrolase_fold"/>
</dbReference>
<proteinExistence type="predicted"/>
<dbReference type="FunCoup" id="G8JTJ5">
    <property type="interactions" value="229"/>
</dbReference>
<dbReference type="OMA" id="YGQYDFM"/>
<dbReference type="Proteomes" id="UP000006790">
    <property type="component" value="Chromosome 4"/>
</dbReference>
<dbReference type="InterPro" id="IPR000073">
    <property type="entry name" value="AB_hydrolase_1"/>
</dbReference>
<dbReference type="GO" id="GO:0042171">
    <property type="term" value="F:lysophosphatidic acid acyltransferase activity"/>
    <property type="evidence" value="ECO:0007669"/>
    <property type="project" value="TreeGrafter"/>
</dbReference>
<dbReference type="PANTHER" id="PTHR42886:SF23">
    <property type="entry name" value="1-ACYLGLYCEROL-3-PHOSPHATE O-ACYLTRANSFERASE ICT1-RELATED"/>
    <property type="match status" value="1"/>
</dbReference>
<dbReference type="EMBL" id="CP002500">
    <property type="protein sequence ID" value="AET39348.1"/>
    <property type="molecule type" value="Genomic_DNA"/>
</dbReference>
<dbReference type="STRING" id="931890.G8JTJ5"/>
<sequence>MNRVSHTRFSPWRLLRRLFKPLPLEHRRSGWKLWATQLVEKPFLRLKRLESQLMIGMPSKPENVLLMDVINQWSFYNPDAKIQTPTLLLHGYATSSMCYHRNMPQLSEGIKHLYTIDLPANGLSKELPLELDIAKPIVFKPEFNSVKSEFHIPYTIDGLHHRCAIQKLEDYYIDSIELWRRKNSLGAINLVGHSFGGYISFKYSIKYPQNVKKLCLISPIGVERNIYSVHNNWRSNCPYSIDYEDPSSKHFANKTMIPEFVFNEQTKLLRLMGPLGAKLGWKYINAVYSKVPNFLYLEFIFTLIYGKNVMTDTSRNIFTYLFTNSLLARDPMLDSLEHLHVDKLLMLYGEHDWVRSQPGKMMVEEFNKQRSHPSGTLTVVPDASHNLFLDNPVFFNVALLNFLKE</sequence>
<dbReference type="PRINTS" id="PR00111">
    <property type="entry name" value="ABHYDROLASE"/>
</dbReference>
<dbReference type="GO" id="GO:0004623">
    <property type="term" value="F:phospholipase A2 activity"/>
    <property type="evidence" value="ECO:0007669"/>
    <property type="project" value="TreeGrafter"/>
</dbReference>
<evidence type="ECO:0000313" key="2">
    <source>
        <dbReference type="EMBL" id="AET39348.1"/>
    </source>
</evidence>
<keyword evidence="3" id="KW-1185">Reference proteome</keyword>
<dbReference type="GO" id="GO:0035965">
    <property type="term" value="P:cardiolipin acyl-chain remodeling"/>
    <property type="evidence" value="ECO:0007669"/>
    <property type="project" value="TreeGrafter"/>
</dbReference>
<evidence type="ECO:0000313" key="3">
    <source>
        <dbReference type="Proteomes" id="UP000006790"/>
    </source>
</evidence>
<dbReference type="SUPFAM" id="SSF53474">
    <property type="entry name" value="alpha/beta-Hydrolases"/>
    <property type="match status" value="1"/>
</dbReference>
<dbReference type="KEGG" id="erc:Ecym_4285"/>
<gene>
    <name evidence="2" type="ordered locus">Ecym_4285</name>
</gene>
<dbReference type="MEROPS" id="S33.A42"/>
<dbReference type="RefSeq" id="XP_003646165.1">
    <property type="nucleotide sequence ID" value="XM_003646117.1"/>
</dbReference>
<protein>
    <recommendedName>
        <fullName evidence="1">AB hydrolase-1 domain-containing protein</fullName>
    </recommendedName>
</protein>
<name>G8JTJ5_ERECY</name>
<dbReference type="GO" id="GO:0055088">
    <property type="term" value="P:lipid homeostasis"/>
    <property type="evidence" value="ECO:0007669"/>
    <property type="project" value="TreeGrafter"/>
</dbReference>
<dbReference type="InParanoid" id="G8JTJ5"/>
<dbReference type="GO" id="GO:0005743">
    <property type="term" value="C:mitochondrial inner membrane"/>
    <property type="evidence" value="ECO:0007669"/>
    <property type="project" value="TreeGrafter"/>
</dbReference>
<accession>G8JTJ5</accession>
<dbReference type="eggNOG" id="KOG4409">
    <property type="taxonomic scope" value="Eukaryota"/>
</dbReference>
<dbReference type="Gene3D" id="3.40.50.1820">
    <property type="entry name" value="alpha/beta hydrolase"/>
    <property type="match status" value="1"/>
</dbReference>
<dbReference type="AlphaFoldDB" id="G8JTJ5"/>
<evidence type="ECO:0000259" key="1">
    <source>
        <dbReference type="Pfam" id="PF00561"/>
    </source>
</evidence>